<dbReference type="AlphaFoldDB" id="A0A6P5EG29"/>
<evidence type="ECO:0000313" key="5">
    <source>
        <dbReference type="RefSeq" id="XP_020082243.1"/>
    </source>
</evidence>
<dbReference type="Pfam" id="PF03140">
    <property type="entry name" value="DUF247"/>
    <property type="match status" value="1"/>
</dbReference>
<gene>
    <name evidence="4 5" type="primary">LOC109705874</name>
</gene>
<accession>A0A6P5EG29</accession>
<sequence>MSDGSQSTLVDIESGEEGTSKKNREWLTEQLKVDDNLKEKGLASLDKIYGDASGGRTIFKCERKADGRGPPEPTAVAIGPYHRNCKNRLKFDDDYKLKITRFMVRYFGLVAEKYLEEMEWNEKDVRNCYDKDLCEWSREELPRKLLLDSSFILFVMDAFSKTELLTFEFFPEYVALHLHIREHTEQIKLDLLTVDNQIPFFTIETLLDCFPQDSSIRKESIEELALCCFDDLWPKKNKEKVMSIRVPWFRHLLCLLKEERSDEVETSRGAPYQFHHLLHLFHWSRIPKEGYQMDFEDRDSRSALQLYIPSATELQKSATKFKKKHSGSSLHVTFNRGLTFVSGVINIPVLQLYNYSKPIFRNLVAFEATPANSVLCFTAYTACMSCMLQREDDVKLLRERGIVASTNYKDAEIVKFFEELNKEVEGVEMPDTLRKLYTDVTDHHNSRISKWCGDFMLQYCPNFWVGLSLVAAILIFTLSFLQALYGMLSYYRPKKS</sequence>
<keyword evidence="2" id="KW-0812">Transmembrane</keyword>
<reference evidence="4 5" key="2">
    <citation type="submission" date="2025-04" db="UniProtKB">
        <authorList>
            <consortium name="RefSeq"/>
        </authorList>
    </citation>
    <scope>IDENTIFICATION</scope>
    <source>
        <tissue evidence="4 5">Leaf</tissue>
    </source>
</reference>
<dbReference type="PANTHER" id="PTHR31170">
    <property type="entry name" value="BNAC04G53230D PROTEIN"/>
    <property type="match status" value="1"/>
</dbReference>
<evidence type="ECO:0000313" key="4">
    <source>
        <dbReference type="RefSeq" id="XP_020082242.1"/>
    </source>
</evidence>
<evidence type="ECO:0000256" key="2">
    <source>
        <dbReference type="SAM" id="Phobius"/>
    </source>
</evidence>
<keyword evidence="2" id="KW-1133">Transmembrane helix</keyword>
<keyword evidence="3" id="KW-1185">Reference proteome</keyword>
<dbReference type="PANTHER" id="PTHR31170:SF25">
    <property type="entry name" value="BNAA09G04570D PROTEIN"/>
    <property type="match status" value="1"/>
</dbReference>
<keyword evidence="2" id="KW-0472">Membrane</keyword>
<dbReference type="RefSeq" id="XP_020082242.1">
    <property type="nucleotide sequence ID" value="XM_020226653.1"/>
</dbReference>
<evidence type="ECO:0000256" key="1">
    <source>
        <dbReference type="SAM" id="MobiDB-lite"/>
    </source>
</evidence>
<protein>
    <submittedName>
        <fullName evidence="4 5">UPF0481 protein At3g02645</fullName>
    </submittedName>
</protein>
<feature type="region of interest" description="Disordered" evidence="1">
    <location>
        <begin position="1"/>
        <end position="24"/>
    </location>
</feature>
<dbReference type="GeneID" id="109705874"/>
<dbReference type="InterPro" id="IPR004158">
    <property type="entry name" value="DUF247_pln"/>
</dbReference>
<proteinExistence type="predicted"/>
<organism evidence="4">
    <name type="scientific">Ananas comosus</name>
    <name type="common">Pineapple</name>
    <name type="synonym">Ananas ananas</name>
    <dbReference type="NCBI Taxonomy" id="4615"/>
    <lineage>
        <taxon>Eukaryota</taxon>
        <taxon>Viridiplantae</taxon>
        <taxon>Streptophyta</taxon>
        <taxon>Embryophyta</taxon>
        <taxon>Tracheophyta</taxon>
        <taxon>Spermatophyta</taxon>
        <taxon>Magnoliopsida</taxon>
        <taxon>Liliopsida</taxon>
        <taxon>Poales</taxon>
        <taxon>Bromeliaceae</taxon>
        <taxon>Bromelioideae</taxon>
        <taxon>Ananas</taxon>
    </lineage>
</organism>
<name>A0A6P5EG29_ANACO</name>
<reference evidence="3" key="1">
    <citation type="journal article" date="2015" name="Nat. Genet.">
        <title>The pineapple genome and the evolution of CAM photosynthesis.</title>
        <authorList>
            <person name="Ming R."/>
            <person name="VanBuren R."/>
            <person name="Wai C.M."/>
            <person name="Tang H."/>
            <person name="Schatz M.C."/>
            <person name="Bowers J.E."/>
            <person name="Lyons E."/>
            <person name="Wang M.L."/>
            <person name="Chen J."/>
            <person name="Biggers E."/>
            <person name="Zhang J."/>
            <person name="Huang L."/>
            <person name="Zhang L."/>
            <person name="Miao W."/>
            <person name="Zhang J."/>
            <person name="Ye Z."/>
            <person name="Miao C."/>
            <person name="Lin Z."/>
            <person name="Wang H."/>
            <person name="Zhou H."/>
            <person name="Yim W.C."/>
            <person name="Priest H.D."/>
            <person name="Zheng C."/>
            <person name="Woodhouse M."/>
            <person name="Edger P.P."/>
            <person name="Guyot R."/>
            <person name="Guo H.B."/>
            <person name="Guo H."/>
            <person name="Zheng G."/>
            <person name="Singh R."/>
            <person name="Sharma A."/>
            <person name="Min X."/>
            <person name="Zheng Y."/>
            <person name="Lee H."/>
            <person name="Gurtowski J."/>
            <person name="Sedlazeck F.J."/>
            <person name="Harkess A."/>
            <person name="McKain M.R."/>
            <person name="Liao Z."/>
            <person name="Fang J."/>
            <person name="Liu J."/>
            <person name="Zhang X."/>
            <person name="Zhang Q."/>
            <person name="Hu W."/>
            <person name="Qin Y."/>
            <person name="Wang K."/>
            <person name="Chen L.Y."/>
            <person name="Shirley N."/>
            <person name="Lin Y.R."/>
            <person name="Liu L.Y."/>
            <person name="Hernandez A.G."/>
            <person name="Wright C.L."/>
            <person name="Bulone V."/>
            <person name="Tuskan G.A."/>
            <person name="Heath K."/>
            <person name="Zee F."/>
            <person name="Moore P.H."/>
            <person name="Sunkar R."/>
            <person name="Leebens-Mack J.H."/>
            <person name="Mockler T."/>
            <person name="Bennetzen J.L."/>
            <person name="Freeling M."/>
            <person name="Sankoff D."/>
            <person name="Paterson A.H."/>
            <person name="Zhu X."/>
            <person name="Yang X."/>
            <person name="Smith J.A."/>
            <person name="Cushman J.C."/>
            <person name="Paull R.E."/>
            <person name="Yu Q."/>
        </authorList>
    </citation>
    <scope>NUCLEOTIDE SEQUENCE [LARGE SCALE GENOMIC DNA]</scope>
    <source>
        <strain evidence="3">cv. F153</strain>
    </source>
</reference>
<dbReference type="Proteomes" id="UP000515123">
    <property type="component" value="Unplaced"/>
</dbReference>
<dbReference type="RefSeq" id="XP_020082243.1">
    <property type="nucleotide sequence ID" value="XM_020226654.1"/>
</dbReference>
<feature type="transmembrane region" description="Helical" evidence="2">
    <location>
        <begin position="463"/>
        <end position="488"/>
    </location>
</feature>
<dbReference type="OrthoDB" id="620168at2759"/>
<evidence type="ECO:0000313" key="3">
    <source>
        <dbReference type="Proteomes" id="UP000515123"/>
    </source>
</evidence>